<dbReference type="PANTHER" id="PTHR30404">
    <property type="entry name" value="N-ACETYLMURAMOYL-L-ALANINE AMIDASE"/>
    <property type="match status" value="1"/>
</dbReference>
<proteinExistence type="predicted"/>
<dbReference type="PROSITE" id="PS51257">
    <property type="entry name" value="PROKAR_LIPOPROTEIN"/>
    <property type="match status" value="1"/>
</dbReference>
<dbReference type="eggNOG" id="COG0860">
    <property type="taxonomic scope" value="Bacteria"/>
</dbReference>
<sequence length="274" mass="29888" precursor="true">MKKILKMLAVCMVFVMLVGCSKSSGEPEKVNPNDQNQSNGNGTEDGNNQKGEEGTNPGNLPEGDLAEDVILVLDPGHGGVFGGASYDGRNEKDLTLKVANYVKEYLEENYDGVQIVLTRTEDVTLSNDVKEDLELRAQIAKDANADALVSLHFNASDAHNQNGSMVFISHRDNVTNVSKLLAESILTELEGLGLKNHGTVTRNSNDTFDEKGKPLDYYAINRHCANRDIPGIIVEHCFMDHSNDKSYIDSDDALKALAKADAEGIAKFYGLIKK</sequence>
<dbReference type="CDD" id="cd02696">
    <property type="entry name" value="MurNAc-LAA"/>
    <property type="match status" value="1"/>
</dbReference>
<protein>
    <submittedName>
        <fullName evidence="5">Cell wall hydrolase/autolysin</fullName>
    </submittedName>
</protein>
<dbReference type="SMART" id="SM00646">
    <property type="entry name" value="Ami_3"/>
    <property type="match status" value="1"/>
</dbReference>
<dbReference type="AlphaFoldDB" id="A9KIJ6"/>
<reference evidence="6" key="1">
    <citation type="submission" date="2007-11" db="EMBL/GenBank/DDBJ databases">
        <title>Complete genome sequence of Clostridium phytofermentans ISDg.</title>
        <authorList>
            <person name="Leschine S.B."/>
            <person name="Warnick T.A."/>
            <person name="Blanchard J.L."/>
            <person name="Schnell D.J."/>
            <person name="Petit E.L."/>
            <person name="LaTouf W.G."/>
            <person name="Copeland A."/>
            <person name="Lucas S."/>
            <person name="Lapidus A."/>
            <person name="Barry K."/>
            <person name="Glavina del Rio T."/>
            <person name="Dalin E."/>
            <person name="Tice H."/>
            <person name="Pitluck S."/>
            <person name="Kiss H."/>
            <person name="Brettin T."/>
            <person name="Bruce D."/>
            <person name="Detter J.C."/>
            <person name="Han C."/>
            <person name="Kuske C."/>
            <person name="Schmutz J."/>
            <person name="Larimer F."/>
            <person name="Land M."/>
            <person name="Hauser L."/>
            <person name="Kyrpides N."/>
            <person name="Kim E.A."/>
            <person name="Richardson P."/>
        </authorList>
    </citation>
    <scope>NUCLEOTIDE SEQUENCE [LARGE SCALE GENOMIC DNA]</scope>
    <source>
        <strain evidence="6">ATCC 700394 / DSM 18823 / ISDg</strain>
    </source>
</reference>
<evidence type="ECO:0000256" key="2">
    <source>
        <dbReference type="SAM" id="MobiDB-lite"/>
    </source>
</evidence>
<dbReference type="InterPro" id="IPR002508">
    <property type="entry name" value="MurNAc-LAA_cat"/>
</dbReference>
<evidence type="ECO:0000313" key="5">
    <source>
        <dbReference type="EMBL" id="ABX42448.1"/>
    </source>
</evidence>
<keyword evidence="6" id="KW-1185">Reference proteome</keyword>
<organism evidence="5 6">
    <name type="scientific">Lachnoclostridium phytofermentans (strain ATCC 700394 / DSM 18823 / ISDg)</name>
    <name type="common">Clostridium phytofermentans</name>
    <dbReference type="NCBI Taxonomy" id="357809"/>
    <lineage>
        <taxon>Bacteria</taxon>
        <taxon>Bacillati</taxon>
        <taxon>Bacillota</taxon>
        <taxon>Clostridia</taxon>
        <taxon>Lachnospirales</taxon>
        <taxon>Lachnospiraceae</taxon>
    </lineage>
</organism>
<keyword evidence="3" id="KW-0732">Signal</keyword>
<dbReference type="Proteomes" id="UP000000370">
    <property type="component" value="Chromosome"/>
</dbReference>
<feature type="signal peptide" evidence="3">
    <location>
        <begin position="1"/>
        <end position="23"/>
    </location>
</feature>
<dbReference type="GO" id="GO:0008745">
    <property type="term" value="F:N-acetylmuramoyl-L-alanine amidase activity"/>
    <property type="evidence" value="ECO:0007669"/>
    <property type="project" value="InterPro"/>
</dbReference>
<dbReference type="Gene3D" id="3.40.630.40">
    <property type="entry name" value="Zn-dependent exopeptidases"/>
    <property type="match status" value="1"/>
</dbReference>
<dbReference type="STRING" id="357809.Cphy_2080"/>
<gene>
    <name evidence="5" type="ordered locus">Cphy_2080</name>
</gene>
<dbReference type="InterPro" id="IPR050695">
    <property type="entry name" value="N-acetylmuramoyl_amidase_3"/>
</dbReference>
<evidence type="ECO:0000256" key="1">
    <source>
        <dbReference type="ARBA" id="ARBA00022801"/>
    </source>
</evidence>
<dbReference type="Pfam" id="PF01520">
    <property type="entry name" value="Amidase_3"/>
    <property type="match status" value="1"/>
</dbReference>
<dbReference type="KEGG" id="cpy:Cphy_2080"/>
<dbReference type="GO" id="GO:0009253">
    <property type="term" value="P:peptidoglycan catabolic process"/>
    <property type="evidence" value="ECO:0007669"/>
    <property type="project" value="InterPro"/>
</dbReference>
<dbReference type="OrthoDB" id="9772024at2"/>
<keyword evidence="1 5" id="KW-0378">Hydrolase</keyword>
<dbReference type="RefSeq" id="WP_012200102.1">
    <property type="nucleotide sequence ID" value="NC_010001.1"/>
</dbReference>
<feature type="chain" id="PRO_5038586975" evidence="3">
    <location>
        <begin position="24"/>
        <end position="274"/>
    </location>
</feature>
<evidence type="ECO:0000256" key="3">
    <source>
        <dbReference type="SAM" id="SignalP"/>
    </source>
</evidence>
<evidence type="ECO:0000313" key="6">
    <source>
        <dbReference type="Proteomes" id="UP000000370"/>
    </source>
</evidence>
<name>A9KIJ6_LACP7</name>
<accession>A9KIJ6</accession>
<evidence type="ECO:0000259" key="4">
    <source>
        <dbReference type="SMART" id="SM00646"/>
    </source>
</evidence>
<feature type="domain" description="MurNAc-LAA" evidence="4">
    <location>
        <begin position="137"/>
        <end position="266"/>
    </location>
</feature>
<dbReference type="SUPFAM" id="SSF53187">
    <property type="entry name" value="Zn-dependent exopeptidases"/>
    <property type="match status" value="1"/>
</dbReference>
<dbReference type="GO" id="GO:0030288">
    <property type="term" value="C:outer membrane-bounded periplasmic space"/>
    <property type="evidence" value="ECO:0007669"/>
    <property type="project" value="TreeGrafter"/>
</dbReference>
<dbReference type="PANTHER" id="PTHR30404:SF0">
    <property type="entry name" value="N-ACETYLMURAMOYL-L-ALANINE AMIDASE AMIC"/>
    <property type="match status" value="1"/>
</dbReference>
<dbReference type="EMBL" id="CP000885">
    <property type="protein sequence ID" value="ABX42448.1"/>
    <property type="molecule type" value="Genomic_DNA"/>
</dbReference>
<dbReference type="HOGENOM" id="CLU_014322_7_3_9"/>
<feature type="region of interest" description="Disordered" evidence="2">
    <location>
        <begin position="23"/>
        <end position="63"/>
    </location>
</feature>
<feature type="compositionally biased region" description="Polar residues" evidence="2">
    <location>
        <begin position="32"/>
        <end position="49"/>
    </location>
</feature>